<dbReference type="InterPro" id="IPR008630">
    <property type="entry name" value="Glyco_trans_34"/>
</dbReference>
<keyword evidence="3" id="KW-0808">Transferase</keyword>
<evidence type="ECO:0000313" key="6">
    <source>
        <dbReference type="EMBL" id="PKY07156.1"/>
    </source>
</evidence>
<dbReference type="Proteomes" id="UP000234254">
    <property type="component" value="Unassembled WGS sequence"/>
</dbReference>
<sequence length="588" mass="67495">MSSGSPSPRPDGGRGWSTPSLTPHSGRSTPRSSELLTPASVSSNISWASAKAKSEEVRGYPSFATRNNGFFSRSKRQISATLPRWRSPSGYDDYAEKDEKGVYPYYGAGRRGCSPFGSGRSVLRRKRMRLFVVMLLGLIGYLYMWSALVERYRRSPFGNGRKFVIVLESNIEGGVMELKGAREWAVERNSIANKAAYAKRWGYDLEVVNMLAKKRYSHEWREGWEKVDIIRETMGKYPHAEWFWWIDLNTWVMEESYSLQDHLFNRLSDITYRDINVYNPLNISHPPTEPYLDEVSRSATGDGDVSSINMVLTQDCGGFNLGSFFLRRSLWSERLLDSWWDPILYEQKHMQWEHKEQDALENLYISQPWVRSSTAFLPQRYANAFPPGACGAGGDPEVHYSEAERDFVVNMAGCKFGRDCWAEMHEYRELSKKLNRTWWEQVVMPSSYTSRSTTAARSTQFHHTLDPTLTSPYLNRNAQGGGNERTKMPTPESASFLAKKPTVAPTYDGVDFEDNVAVHNARDAIIREQWVRSMMSRLVGEELGKCYHREGVNHMEKCGVLREKYFELLSERKIKGYLGQEKNVFEKA</sequence>
<dbReference type="Gene3D" id="3.90.550.10">
    <property type="entry name" value="Spore Coat Polysaccharide Biosynthesis Protein SpsA, Chain A"/>
    <property type="match status" value="1"/>
</dbReference>
<dbReference type="PANTHER" id="PTHR31306:SF5">
    <property type="entry name" value="ALPHA-1,6-MANNOSYLTRANSFERASE MNN10-RELATED"/>
    <property type="match status" value="1"/>
</dbReference>
<feature type="compositionally biased region" description="Polar residues" evidence="4">
    <location>
        <begin position="468"/>
        <end position="478"/>
    </location>
</feature>
<dbReference type="AlphaFoldDB" id="A0A2I1DB97"/>
<keyword evidence="5" id="KW-0812">Transmembrane</keyword>
<dbReference type="OrthoDB" id="407658at2759"/>
<keyword evidence="5" id="KW-0472">Membrane</keyword>
<dbReference type="RefSeq" id="XP_024695750.1">
    <property type="nucleotide sequence ID" value="XM_024838623.1"/>
</dbReference>
<evidence type="ECO:0008006" key="8">
    <source>
        <dbReference type="Google" id="ProtNLM"/>
    </source>
</evidence>
<evidence type="ECO:0000256" key="1">
    <source>
        <dbReference type="ARBA" id="ARBA00005664"/>
    </source>
</evidence>
<evidence type="ECO:0000256" key="4">
    <source>
        <dbReference type="SAM" id="MobiDB-lite"/>
    </source>
</evidence>
<reference evidence="6" key="1">
    <citation type="submission" date="2016-12" db="EMBL/GenBank/DDBJ databases">
        <title>The genomes of Aspergillus section Nigri reveals drivers in fungal speciation.</title>
        <authorList>
            <consortium name="DOE Joint Genome Institute"/>
            <person name="Vesth T.C."/>
            <person name="Nybo J."/>
            <person name="Theobald S."/>
            <person name="Brandl J."/>
            <person name="Frisvad J.C."/>
            <person name="Nielsen K.F."/>
            <person name="Lyhne E.K."/>
            <person name="Kogle M.E."/>
            <person name="Kuo A."/>
            <person name="Riley R."/>
            <person name="Clum A."/>
            <person name="Nolan M."/>
            <person name="Lipzen A."/>
            <person name="Salamov A."/>
            <person name="Henrissat B."/>
            <person name="Wiebenga A."/>
            <person name="De vries R.P."/>
            <person name="Grigoriev I.V."/>
            <person name="Mortensen U.H."/>
            <person name="Andersen M.R."/>
            <person name="Baker S.E."/>
        </authorList>
    </citation>
    <scope>NUCLEOTIDE SEQUENCE</scope>
    <source>
        <strain evidence="6">IBT 28561</strain>
    </source>
</reference>
<evidence type="ECO:0000256" key="2">
    <source>
        <dbReference type="ARBA" id="ARBA00022676"/>
    </source>
</evidence>
<dbReference type="EMBL" id="MSFM01000002">
    <property type="protein sequence ID" value="PKY07156.1"/>
    <property type="molecule type" value="Genomic_DNA"/>
</dbReference>
<feature type="region of interest" description="Disordered" evidence="4">
    <location>
        <begin position="468"/>
        <end position="496"/>
    </location>
</feature>
<dbReference type="GO" id="GO:0016757">
    <property type="term" value="F:glycosyltransferase activity"/>
    <property type="evidence" value="ECO:0007669"/>
    <property type="project" value="UniProtKB-KW"/>
</dbReference>
<name>A0A2I1DB97_ASPC2</name>
<dbReference type="GO" id="GO:0006487">
    <property type="term" value="P:protein N-linked glycosylation"/>
    <property type="evidence" value="ECO:0007669"/>
    <property type="project" value="TreeGrafter"/>
</dbReference>
<protein>
    <recommendedName>
        <fullName evidence="8">Alpha-1,6-mannosyltransferase subunit</fullName>
    </recommendedName>
</protein>
<feature type="compositionally biased region" description="Polar residues" evidence="4">
    <location>
        <begin position="17"/>
        <end position="37"/>
    </location>
</feature>
<proteinExistence type="inferred from homology"/>
<evidence type="ECO:0000256" key="5">
    <source>
        <dbReference type="SAM" id="Phobius"/>
    </source>
</evidence>
<organism evidence="6 7">
    <name type="scientific">Aspergillus campestris (strain IBT 28561)</name>
    <dbReference type="NCBI Taxonomy" id="1392248"/>
    <lineage>
        <taxon>Eukaryota</taxon>
        <taxon>Fungi</taxon>
        <taxon>Dikarya</taxon>
        <taxon>Ascomycota</taxon>
        <taxon>Pezizomycotina</taxon>
        <taxon>Eurotiomycetes</taxon>
        <taxon>Eurotiomycetidae</taxon>
        <taxon>Eurotiales</taxon>
        <taxon>Aspergillaceae</taxon>
        <taxon>Aspergillus</taxon>
        <taxon>Aspergillus subgen. Circumdati</taxon>
    </lineage>
</organism>
<dbReference type="Pfam" id="PF05637">
    <property type="entry name" value="Glyco_transf_34"/>
    <property type="match status" value="1"/>
</dbReference>
<keyword evidence="2" id="KW-0328">Glycosyltransferase</keyword>
<evidence type="ECO:0000313" key="7">
    <source>
        <dbReference type="Proteomes" id="UP000234254"/>
    </source>
</evidence>
<keyword evidence="7" id="KW-1185">Reference proteome</keyword>
<dbReference type="VEuPathDB" id="FungiDB:P168DRAFT_302134"/>
<comment type="caution">
    <text evidence="6">The sequence shown here is derived from an EMBL/GenBank/DDBJ whole genome shotgun (WGS) entry which is preliminary data.</text>
</comment>
<feature type="region of interest" description="Disordered" evidence="4">
    <location>
        <begin position="1"/>
        <end position="37"/>
    </location>
</feature>
<dbReference type="PANTHER" id="PTHR31306">
    <property type="entry name" value="ALPHA-1,6-MANNOSYLTRANSFERASE MNN11-RELATED"/>
    <property type="match status" value="1"/>
</dbReference>
<keyword evidence="5" id="KW-1133">Transmembrane helix</keyword>
<dbReference type="GeneID" id="36546147"/>
<gene>
    <name evidence="6" type="ORF">P168DRAFT_302134</name>
</gene>
<dbReference type="InterPro" id="IPR029044">
    <property type="entry name" value="Nucleotide-diphossugar_trans"/>
</dbReference>
<comment type="similarity">
    <text evidence="1">Belongs to the glycosyltransferase 34 family.</text>
</comment>
<evidence type="ECO:0000256" key="3">
    <source>
        <dbReference type="ARBA" id="ARBA00022679"/>
    </source>
</evidence>
<dbReference type="GO" id="GO:0000139">
    <property type="term" value="C:Golgi membrane"/>
    <property type="evidence" value="ECO:0007669"/>
    <property type="project" value="TreeGrafter"/>
</dbReference>
<accession>A0A2I1DB97</accession>
<feature type="transmembrane region" description="Helical" evidence="5">
    <location>
        <begin position="130"/>
        <end position="148"/>
    </location>
</feature>